<dbReference type="AlphaFoldDB" id="A0A6P8ZVA0"/>
<dbReference type="OrthoDB" id="9984427at2759"/>
<dbReference type="SMART" id="SM00060">
    <property type="entry name" value="FN3"/>
    <property type="match status" value="1"/>
</dbReference>
<dbReference type="Proteomes" id="UP000515158">
    <property type="component" value="Unplaced"/>
</dbReference>
<dbReference type="Pfam" id="PF00041">
    <property type="entry name" value="fn3"/>
    <property type="match status" value="1"/>
</dbReference>
<dbReference type="GeneID" id="117650072"/>
<sequence>MSGLSETSVKDTMDSAKEYVSRLEELVRSVEAAEHQVESSAAQSTLEVEKTFKQLSESILEVLNKRKEALLAEIAAIHHEGLSPLQACRSLIASKLSNTKSYIAEGGDILRIGGMAISASTEKFCEKASFLGSLPAVPQLEEVPYVSFQCNFASLEEQIGKSVQSLGRVSRMGPVQITQMDEKPGALLLHWEEVDFEHSVDIHSFRLQYAYGDIRNQPHLMNTNFHDVYEGPDTQYLVRDLQPSTLYTFRVCCLVEGESDWSAWSLPRIGSSSITPFRWTEDNPHYTITNDAKIAFKASGEPSLLCSCSAQFGPGHCIEFTVLECGDGGLDQGLVLCSSSKYDNGLLQPGVLFLNTEGSIFVDGVEKMMKLPPLQVGAKVCFLCEHIREDKLRVHIGTADKTVIYDWTPVCEKDDNTPPNLYFAISFKSNGWKILVE</sequence>
<proteinExistence type="predicted"/>
<evidence type="ECO:0000259" key="2">
    <source>
        <dbReference type="PROSITE" id="PS50853"/>
    </source>
</evidence>
<protein>
    <submittedName>
        <fullName evidence="4">Cytokine receptor-like factor 3</fullName>
    </submittedName>
</protein>
<reference evidence="4" key="1">
    <citation type="submission" date="2025-08" db="UniProtKB">
        <authorList>
            <consortium name="RefSeq"/>
        </authorList>
    </citation>
    <scope>IDENTIFICATION</scope>
    <source>
        <tissue evidence="4">Total insect</tissue>
    </source>
</reference>
<dbReference type="SUPFAM" id="SSF49265">
    <property type="entry name" value="Fibronectin type III"/>
    <property type="match status" value="1"/>
</dbReference>
<feature type="coiled-coil region" evidence="1">
    <location>
        <begin position="13"/>
        <end position="80"/>
    </location>
</feature>
<dbReference type="KEGG" id="tpal:117650072"/>
<dbReference type="RefSeq" id="XP_034249252.1">
    <property type="nucleotide sequence ID" value="XM_034393361.1"/>
</dbReference>
<keyword evidence="1" id="KW-0175">Coiled coil</keyword>
<dbReference type="InterPro" id="IPR036116">
    <property type="entry name" value="FN3_sf"/>
</dbReference>
<dbReference type="PROSITE" id="PS50853">
    <property type="entry name" value="FN3"/>
    <property type="match status" value="1"/>
</dbReference>
<evidence type="ECO:0000256" key="1">
    <source>
        <dbReference type="SAM" id="Coils"/>
    </source>
</evidence>
<evidence type="ECO:0000313" key="4">
    <source>
        <dbReference type="RefSeq" id="XP_034249252.1"/>
    </source>
</evidence>
<dbReference type="CDD" id="cd00063">
    <property type="entry name" value="FN3"/>
    <property type="match status" value="1"/>
</dbReference>
<dbReference type="InterPro" id="IPR013783">
    <property type="entry name" value="Ig-like_fold"/>
</dbReference>
<organism evidence="4">
    <name type="scientific">Thrips palmi</name>
    <name type="common">Melon thrips</name>
    <dbReference type="NCBI Taxonomy" id="161013"/>
    <lineage>
        <taxon>Eukaryota</taxon>
        <taxon>Metazoa</taxon>
        <taxon>Ecdysozoa</taxon>
        <taxon>Arthropoda</taxon>
        <taxon>Hexapoda</taxon>
        <taxon>Insecta</taxon>
        <taxon>Pterygota</taxon>
        <taxon>Neoptera</taxon>
        <taxon>Paraneoptera</taxon>
        <taxon>Thysanoptera</taxon>
        <taxon>Terebrantia</taxon>
        <taxon>Thripoidea</taxon>
        <taxon>Thripidae</taxon>
        <taxon>Thrips</taxon>
    </lineage>
</organism>
<feature type="domain" description="Fibronectin type-III" evidence="2">
    <location>
        <begin position="171"/>
        <end position="275"/>
    </location>
</feature>
<dbReference type="InterPro" id="IPR003961">
    <property type="entry name" value="FN3_dom"/>
</dbReference>
<keyword evidence="3" id="KW-1185">Reference proteome</keyword>
<name>A0A6P8ZVA0_THRPL</name>
<gene>
    <name evidence="4" type="primary">LOC117650072</name>
</gene>
<evidence type="ECO:0000313" key="3">
    <source>
        <dbReference type="Proteomes" id="UP000515158"/>
    </source>
</evidence>
<dbReference type="InParanoid" id="A0A6P8ZVA0"/>
<accession>A0A6P8ZVA0</accession>
<dbReference type="Gene3D" id="2.60.40.10">
    <property type="entry name" value="Immunoglobulins"/>
    <property type="match status" value="1"/>
</dbReference>